<name>A0AB38RN60_RHOSG</name>
<dbReference type="Proteomes" id="UP000831484">
    <property type="component" value="Plasmid pdjl-6-4"/>
</dbReference>
<accession>A0AB38RN60</accession>
<evidence type="ECO:0000313" key="1">
    <source>
        <dbReference type="EMBL" id="UPU46691.1"/>
    </source>
</evidence>
<organism evidence="1 2">
    <name type="scientific">Rhodococcus qingshengii JCM 15477</name>
    <dbReference type="NCBI Taxonomy" id="1303681"/>
    <lineage>
        <taxon>Bacteria</taxon>
        <taxon>Bacillati</taxon>
        <taxon>Actinomycetota</taxon>
        <taxon>Actinomycetes</taxon>
        <taxon>Mycobacteriales</taxon>
        <taxon>Nocardiaceae</taxon>
        <taxon>Rhodococcus</taxon>
        <taxon>Rhodococcus erythropolis group</taxon>
    </lineage>
</organism>
<geneLocation type="plasmid" evidence="1 2">
    <name>pdjl-6-4</name>
</geneLocation>
<keyword evidence="1" id="KW-0614">Plasmid</keyword>
<gene>
    <name evidence="1" type="ORF">M0639_31255</name>
</gene>
<dbReference type="AlphaFoldDB" id="A0AB38RN60"/>
<sequence length="197" mass="20398">MTVKAPMWKSQSTITIPWKGNAEITVTELLSTTLDAARSVLIDVAKSVNKITYGELAKHSGTGYPAQSMGKVLDVLSLDCSDRGSSPAANTTLARGQEVVVSANGMKKNSAGRALLASDPVLVGEFTTDDQGSAVVSFHVPSDAHDGDHRIILETDGGDHLEVNVLVSDTQDSAPQIIGISAAESNSGGGGGGKPRR</sequence>
<reference evidence="2" key="1">
    <citation type="journal article" date="2022" name="Environ. Microbiol.">
        <title>Functional analysis, diversity, and distribution of carbendazim hydrolases MheI and CbmA, responsible for the initial step in carbendazim degradation.</title>
        <authorList>
            <person name="Zhang M."/>
            <person name="Bai X."/>
            <person name="Li Q."/>
            <person name="Zhang L."/>
            <person name="Zhu Q."/>
            <person name="Gao S."/>
            <person name="Ke Z."/>
            <person name="Jiang M."/>
            <person name="Hu J."/>
            <person name="Qiu J."/>
            <person name="Hong Q."/>
        </authorList>
    </citation>
    <scope>NUCLEOTIDE SEQUENCE [LARGE SCALE GENOMIC DNA]</scope>
    <source>
        <strain evidence="2">djl-6</strain>
    </source>
</reference>
<keyword evidence="2" id="KW-1185">Reference proteome</keyword>
<dbReference type="RefSeq" id="WP_231915151.1">
    <property type="nucleotide sequence ID" value="NZ_CP096567.1"/>
</dbReference>
<protein>
    <submittedName>
        <fullName evidence="1">Uncharacterized protein</fullName>
    </submittedName>
</protein>
<dbReference type="EMBL" id="CP096567">
    <property type="protein sequence ID" value="UPU46691.1"/>
    <property type="molecule type" value="Genomic_DNA"/>
</dbReference>
<evidence type="ECO:0000313" key="2">
    <source>
        <dbReference type="Proteomes" id="UP000831484"/>
    </source>
</evidence>
<proteinExistence type="predicted"/>